<dbReference type="GO" id="GO:0006355">
    <property type="term" value="P:regulation of DNA-templated transcription"/>
    <property type="evidence" value="ECO:0007669"/>
    <property type="project" value="InterPro"/>
</dbReference>
<dbReference type="InterPro" id="IPR039420">
    <property type="entry name" value="WalR-like"/>
</dbReference>
<gene>
    <name evidence="7" type="primary">ompR</name>
    <name evidence="7" type="ORF">AMST5_01677</name>
</gene>
<evidence type="ECO:0000256" key="3">
    <source>
        <dbReference type="ARBA" id="ARBA00023125"/>
    </source>
</evidence>
<evidence type="ECO:0000256" key="4">
    <source>
        <dbReference type="ARBA" id="ARBA00023163"/>
    </source>
</evidence>
<name>A0AA48M1D6_9ZZZZ</name>
<dbReference type="AlphaFoldDB" id="A0AA48M1D6"/>
<evidence type="ECO:0000259" key="5">
    <source>
        <dbReference type="PROSITE" id="PS50110"/>
    </source>
</evidence>
<feature type="domain" description="Response regulatory" evidence="5">
    <location>
        <begin position="13"/>
        <end position="130"/>
    </location>
</feature>
<dbReference type="SUPFAM" id="SSF46894">
    <property type="entry name" value="C-terminal effector domain of the bipartite response regulators"/>
    <property type="match status" value="1"/>
</dbReference>
<dbReference type="CDD" id="cd00383">
    <property type="entry name" value="trans_reg_C"/>
    <property type="match status" value="1"/>
</dbReference>
<proteinExistence type="predicted"/>
<dbReference type="EMBL" id="OY288114">
    <property type="protein sequence ID" value="CAJ0864473.1"/>
    <property type="molecule type" value="Genomic_DNA"/>
</dbReference>
<dbReference type="PROSITE" id="PS51755">
    <property type="entry name" value="OMPR_PHOB"/>
    <property type="match status" value="1"/>
</dbReference>
<feature type="domain" description="OmpR/PhoB-type" evidence="6">
    <location>
        <begin position="140"/>
        <end position="237"/>
    </location>
</feature>
<dbReference type="PROSITE" id="PS50110">
    <property type="entry name" value="RESPONSE_REGULATORY"/>
    <property type="match status" value="1"/>
</dbReference>
<dbReference type="InterPro" id="IPR011006">
    <property type="entry name" value="CheY-like_superfamily"/>
</dbReference>
<dbReference type="PANTHER" id="PTHR48111:SF4">
    <property type="entry name" value="DNA-BINDING DUAL TRANSCRIPTIONAL REGULATOR OMPR"/>
    <property type="match status" value="1"/>
</dbReference>
<keyword evidence="4" id="KW-0804">Transcription</keyword>
<keyword evidence="3" id="KW-0238">DNA-binding</keyword>
<dbReference type="Gene3D" id="3.40.50.2300">
    <property type="match status" value="1"/>
</dbReference>
<dbReference type="InterPro" id="IPR016032">
    <property type="entry name" value="Sig_transdc_resp-reg_C-effctor"/>
</dbReference>
<evidence type="ECO:0000259" key="6">
    <source>
        <dbReference type="PROSITE" id="PS51755"/>
    </source>
</evidence>
<dbReference type="SUPFAM" id="SSF52172">
    <property type="entry name" value="CheY-like"/>
    <property type="match status" value="1"/>
</dbReference>
<organism evidence="7">
    <name type="scientific">freshwater sediment metagenome</name>
    <dbReference type="NCBI Taxonomy" id="556182"/>
    <lineage>
        <taxon>unclassified sequences</taxon>
        <taxon>metagenomes</taxon>
        <taxon>ecological metagenomes</taxon>
    </lineage>
</organism>
<dbReference type="SMART" id="SM00862">
    <property type="entry name" value="Trans_reg_C"/>
    <property type="match status" value="1"/>
</dbReference>
<keyword evidence="2" id="KW-0805">Transcription regulation</keyword>
<dbReference type="CDD" id="cd17574">
    <property type="entry name" value="REC_OmpR"/>
    <property type="match status" value="1"/>
</dbReference>
<dbReference type="Pfam" id="PF00486">
    <property type="entry name" value="Trans_reg_C"/>
    <property type="match status" value="1"/>
</dbReference>
<dbReference type="GO" id="GO:0032993">
    <property type="term" value="C:protein-DNA complex"/>
    <property type="evidence" value="ECO:0007669"/>
    <property type="project" value="TreeGrafter"/>
</dbReference>
<dbReference type="Gene3D" id="1.10.10.10">
    <property type="entry name" value="Winged helix-like DNA-binding domain superfamily/Winged helix DNA-binding domain"/>
    <property type="match status" value="1"/>
</dbReference>
<dbReference type="Gene3D" id="6.10.250.690">
    <property type="match status" value="1"/>
</dbReference>
<dbReference type="PANTHER" id="PTHR48111">
    <property type="entry name" value="REGULATOR OF RPOS"/>
    <property type="match status" value="1"/>
</dbReference>
<evidence type="ECO:0000256" key="2">
    <source>
        <dbReference type="ARBA" id="ARBA00023015"/>
    </source>
</evidence>
<sequence length="245" mass="27188">MSLATRVAPKGAHILVVDDDRRIRTLLARFLAAEGYLVSSAANAEEATGRLRDFAFDLIVLDVMMPGESGTQFAARLREGPEPLRSAPILMLTALTETANRVEGLEAGVDDYLSKPFDPRELSLRIASILRRTRRPEPPDPLVRFGPFAYDPARGELARDGEPVRLTTRERDLLQTLVQHAGAIVSRETLAARAAEQKAAERTVDVEIARLRRKIETDPNAPRHLQTVRGQGYRLLVEPPSKMHS</sequence>
<reference evidence="7" key="1">
    <citation type="submission" date="2023-07" db="EMBL/GenBank/DDBJ databases">
        <authorList>
            <person name="Pelsma A.J. K."/>
        </authorList>
    </citation>
    <scope>NUCLEOTIDE SEQUENCE</scope>
</reference>
<accession>A0AA48M1D6</accession>
<evidence type="ECO:0000256" key="1">
    <source>
        <dbReference type="ARBA" id="ARBA00022553"/>
    </source>
</evidence>
<dbReference type="InterPro" id="IPR001867">
    <property type="entry name" value="OmpR/PhoB-type_DNA-bd"/>
</dbReference>
<dbReference type="Pfam" id="PF00072">
    <property type="entry name" value="Response_reg"/>
    <property type="match status" value="1"/>
</dbReference>
<dbReference type="GO" id="GO:0000156">
    <property type="term" value="F:phosphorelay response regulator activity"/>
    <property type="evidence" value="ECO:0007669"/>
    <property type="project" value="TreeGrafter"/>
</dbReference>
<dbReference type="SMART" id="SM00448">
    <property type="entry name" value="REC"/>
    <property type="match status" value="1"/>
</dbReference>
<dbReference type="GO" id="GO:0005829">
    <property type="term" value="C:cytosol"/>
    <property type="evidence" value="ECO:0007669"/>
    <property type="project" value="TreeGrafter"/>
</dbReference>
<protein>
    <submittedName>
        <fullName evidence="7">Transcriptional regulatory protein OmpR</fullName>
    </submittedName>
</protein>
<dbReference type="InterPro" id="IPR001789">
    <property type="entry name" value="Sig_transdc_resp-reg_receiver"/>
</dbReference>
<keyword evidence="1" id="KW-0597">Phosphoprotein</keyword>
<evidence type="ECO:0000313" key="7">
    <source>
        <dbReference type="EMBL" id="CAJ0864473.1"/>
    </source>
</evidence>
<dbReference type="GO" id="GO:0000976">
    <property type="term" value="F:transcription cis-regulatory region binding"/>
    <property type="evidence" value="ECO:0007669"/>
    <property type="project" value="TreeGrafter"/>
</dbReference>
<dbReference type="InterPro" id="IPR036388">
    <property type="entry name" value="WH-like_DNA-bd_sf"/>
</dbReference>